<feature type="binding site" evidence="3">
    <location>
        <position position="214"/>
    </location>
    <ligand>
        <name>pyruvate</name>
        <dbReference type="ChEBI" id="CHEBI:15361"/>
    </ligand>
</feature>
<dbReference type="CDD" id="cd00408">
    <property type="entry name" value="DHDPS-like"/>
    <property type="match status" value="1"/>
</dbReference>
<comment type="similarity">
    <text evidence="1">Belongs to the DapA family.</text>
</comment>
<dbReference type="Proteomes" id="UP000800039">
    <property type="component" value="Unassembled WGS sequence"/>
</dbReference>
<dbReference type="PIRSF" id="PIRSF001365">
    <property type="entry name" value="DHDPS"/>
    <property type="match status" value="1"/>
</dbReference>
<protein>
    <submittedName>
        <fullName evidence="4">Dihydrodipicolinate synthetase family protein-like protein</fullName>
    </submittedName>
</protein>
<dbReference type="GO" id="GO:0008840">
    <property type="term" value="F:4-hydroxy-tetrahydrodipicolinate synthase activity"/>
    <property type="evidence" value="ECO:0007669"/>
    <property type="project" value="TreeGrafter"/>
</dbReference>
<evidence type="ECO:0000256" key="2">
    <source>
        <dbReference type="PIRSR" id="PIRSR001365-1"/>
    </source>
</evidence>
<gene>
    <name evidence="4" type="ORF">K460DRAFT_368473</name>
</gene>
<evidence type="ECO:0000313" key="4">
    <source>
        <dbReference type="EMBL" id="KAF1843598.1"/>
    </source>
</evidence>
<evidence type="ECO:0000256" key="3">
    <source>
        <dbReference type="PIRSR" id="PIRSR001365-2"/>
    </source>
</evidence>
<dbReference type="SUPFAM" id="SSF51569">
    <property type="entry name" value="Aldolase"/>
    <property type="match status" value="1"/>
</dbReference>
<dbReference type="OrthoDB" id="191315at2759"/>
<dbReference type="Gene3D" id="3.20.20.70">
    <property type="entry name" value="Aldolase class I"/>
    <property type="match status" value="1"/>
</dbReference>
<dbReference type="GeneID" id="63851033"/>
<dbReference type="EMBL" id="ML976617">
    <property type="protein sequence ID" value="KAF1843598.1"/>
    <property type="molecule type" value="Genomic_DNA"/>
</dbReference>
<keyword evidence="1" id="KW-0456">Lyase</keyword>
<evidence type="ECO:0000313" key="5">
    <source>
        <dbReference type="Proteomes" id="UP000800039"/>
    </source>
</evidence>
<comment type="caution">
    <text evidence="4">The sequence shown here is derived from an EMBL/GenBank/DDBJ whole genome shotgun (WGS) entry which is preliminary data.</text>
</comment>
<feature type="active site" description="Schiff-base intermediate with substrate" evidence="2">
    <location>
        <position position="171"/>
    </location>
</feature>
<evidence type="ECO:0000256" key="1">
    <source>
        <dbReference type="PIRNR" id="PIRNR001365"/>
    </source>
</evidence>
<feature type="active site" description="Proton donor/acceptor" evidence="2">
    <location>
        <position position="140"/>
    </location>
</feature>
<organism evidence="4 5">
    <name type="scientific">Cucurbitaria berberidis CBS 394.84</name>
    <dbReference type="NCBI Taxonomy" id="1168544"/>
    <lineage>
        <taxon>Eukaryota</taxon>
        <taxon>Fungi</taxon>
        <taxon>Dikarya</taxon>
        <taxon>Ascomycota</taxon>
        <taxon>Pezizomycotina</taxon>
        <taxon>Dothideomycetes</taxon>
        <taxon>Pleosporomycetidae</taxon>
        <taxon>Pleosporales</taxon>
        <taxon>Pleosporineae</taxon>
        <taxon>Cucurbitariaceae</taxon>
        <taxon>Cucurbitaria</taxon>
    </lineage>
</organism>
<dbReference type="RefSeq" id="XP_040786161.1">
    <property type="nucleotide sequence ID" value="XM_040933782.1"/>
</dbReference>
<accession>A0A9P4GCX3</accession>
<dbReference type="SMART" id="SM01130">
    <property type="entry name" value="DHDPS"/>
    <property type="match status" value="1"/>
</dbReference>
<sequence>MAPPPAPGVWCPAVTFYDSTTFHLDLAAQEQYFTYLSKSGLTGLVILGSNAEAFLLKRDEKIALVKAARAAVGPDYPLMVGVSGFSVPQVLENIQDAVAAGANYGLLLPAAYYGAATSKEVIKGFYEEVAKKSELPIVIYNFPAICNGVDLDSVTIAELAKQNAGKIVGVKLTCGSVAKITRLCAELPSESFSVYAGQADWLVAGLAVGSAGCVSAFSNVFPKVCSKIYELYTSGKTKEALELHRKAALAENPIKAGIAPTKHAVSQYTAKAAGIEGAEEKLKPRRPYLPVGEAVKTSVKSAMDELAGIENSL</sequence>
<keyword evidence="5" id="KW-1185">Reference proteome</keyword>
<proteinExistence type="inferred from homology"/>
<dbReference type="AlphaFoldDB" id="A0A9P4GCX3"/>
<name>A0A9P4GCX3_9PLEO</name>
<dbReference type="InterPro" id="IPR013785">
    <property type="entry name" value="Aldolase_TIM"/>
</dbReference>
<dbReference type="PANTHER" id="PTHR12128:SF47">
    <property type="entry name" value="DIHYDRODIPICOLINATE SYNTHASE-RELATED"/>
    <property type="match status" value="1"/>
</dbReference>
<dbReference type="InterPro" id="IPR002220">
    <property type="entry name" value="DapA-like"/>
</dbReference>
<dbReference type="PANTHER" id="PTHR12128">
    <property type="entry name" value="DIHYDRODIPICOLINATE SYNTHASE"/>
    <property type="match status" value="1"/>
</dbReference>
<reference evidence="4" key="1">
    <citation type="submission" date="2020-01" db="EMBL/GenBank/DDBJ databases">
        <authorList>
            <consortium name="DOE Joint Genome Institute"/>
            <person name="Haridas S."/>
            <person name="Albert R."/>
            <person name="Binder M."/>
            <person name="Bloem J."/>
            <person name="Labutti K."/>
            <person name="Salamov A."/>
            <person name="Andreopoulos B."/>
            <person name="Baker S.E."/>
            <person name="Barry K."/>
            <person name="Bills G."/>
            <person name="Bluhm B.H."/>
            <person name="Cannon C."/>
            <person name="Castanera R."/>
            <person name="Culley D.E."/>
            <person name="Daum C."/>
            <person name="Ezra D."/>
            <person name="Gonzalez J.B."/>
            <person name="Henrissat B."/>
            <person name="Kuo A."/>
            <person name="Liang C."/>
            <person name="Lipzen A."/>
            <person name="Lutzoni F."/>
            <person name="Magnuson J."/>
            <person name="Mondo S."/>
            <person name="Nolan M."/>
            <person name="Ohm R."/>
            <person name="Pangilinan J."/>
            <person name="Park H.-J."/>
            <person name="Ramirez L."/>
            <person name="Alfaro M."/>
            <person name="Sun H."/>
            <person name="Tritt A."/>
            <person name="Yoshinaga Y."/>
            <person name="Zwiers L.-H."/>
            <person name="Turgeon B.G."/>
            <person name="Goodwin S.B."/>
            <person name="Spatafora J.W."/>
            <person name="Crous P.W."/>
            <person name="Grigoriev I.V."/>
        </authorList>
    </citation>
    <scope>NUCLEOTIDE SEQUENCE</scope>
    <source>
        <strain evidence="4">CBS 394.84</strain>
    </source>
</reference>
<dbReference type="Pfam" id="PF00701">
    <property type="entry name" value="DHDPS"/>
    <property type="match status" value="1"/>
</dbReference>